<name>A0A919KUM2_9ACTN</name>
<dbReference type="Proteomes" id="UP000617734">
    <property type="component" value="Unassembled WGS sequence"/>
</dbReference>
<reference evidence="2" key="2">
    <citation type="submission" date="2020-09" db="EMBL/GenBank/DDBJ databases">
        <authorList>
            <person name="Sun Q."/>
            <person name="Ohkuma M."/>
        </authorList>
    </citation>
    <scope>NUCLEOTIDE SEQUENCE</scope>
    <source>
        <strain evidence="2">JCM 4646</strain>
    </source>
</reference>
<keyword evidence="3" id="KW-1185">Reference proteome</keyword>
<comment type="caution">
    <text evidence="2">The sequence shown here is derived from an EMBL/GenBank/DDBJ whole genome shotgun (WGS) entry which is preliminary data.</text>
</comment>
<proteinExistence type="predicted"/>
<gene>
    <name evidence="2" type="ORF">GCM10018781_38870</name>
</gene>
<protein>
    <submittedName>
        <fullName evidence="2">Uncharacterized protein</fullName>
    </submittedName>
</protein>
<evidence type="ECO:0000313" key="2">
    <source>
        <dbReference type="EMBL" id="GHH73780.1"/>
    </source>
</evidence>
<dbReference type="EMBL" id="BNBO01000021">
    <property type="protein sequence ID" value="GHH73780.1"/>
    <property type="molecule type" value="Genomic_DNA"/>
</dbReference>
<reference evidence="2" key="1">
    <citation type="journal article" date="2014" name="Int. J. Syst. Evol. Microbiol.">
        <title>Complete genome sequence of Corynebacterium casei LMG S-19264T (=DSM 44701T), isolated from a smear-ripened cheese.</title>
        <authorList>
            <consortium name="US DOE Joint Genome Institute (JGI-PGF)"/>
            <person name="Walter F."/>
            <person name="Albersmeier A."/>
            <person name="Kalinowski J."/>
            <person name="Ruckert C."/>
        </authorList>
    </citation>
    <scope>NUCLEOTIDE SEQUENCE</scope>
    <source>
        <strain evidence="2">JCM 4646</strain>
    </source>
</reference>
<organism evidence="2 3">
    <name type="scientific">Kitasatospora indigofera</name>
    <dbReference type="NCBI Taxonomy" id="67307"/>
    <lineage>
        <taxon>Bacteria</taxon>
        <taxon>Bacillati</taxon>
        <taxon>Actinomycetota</taxon>
        <taxon>Actinomycetes</taxon>
        <taxon>Kitasatosporales</taxon>
        <taxon>Streptomycetaceae</taxon>
        <taxon>Kitasatospora</taxon>
    </lineage>
</organism>
<dbReference type="AlphaFoldDB" id="A0A919KUM2"/>
<evidence type="ECO:0000256" key="1">
    <source>
        <dbReference type="SAM" id="MobiDB-lite"/>
    </source>
</evidence>
<evidence type="ECO:0000313" key="3">
    <source>
        <dbReference type="Proteomes" id="UP000617734"/>
    </source>
</evidence>
<sequence>MTTDPHHPVEAGSCWARRVPGFPRFDRDFRVTAVHTKDGVTYVETERLDTGGRSRGRLDDVLEHATPVELSCPGDPSGSLEPSGRVEPSGPVEPWRSPSGRNGGAGGEGVAPSDVLPLCPNR</sequence>
<feature type="region of interest" description="Disordered" evidence="1">
    <location>
        <begin position="67"/>
        <end position="122"/>
    </location>
</feature>
<accession>A0A919KUM2</accession>